<keyword evidence="3" id="KW-1185">Reference proteome</keyword>
<evidence type="ECO:0000313" key="1">
    <source>
        <dbReference type="EMBL" id="KAF9018475.1"/>
    </source>
</evidence>
<dbReference type="Proteomes" id="UP000772434">
    <property type="component" value="Unassembled WGS sequence"/>
</dbReference>
<organism evidence="1 3">
    <name type="scientific">Rhodocollybia butyracea</name>
    <dbReference type="NCBI Taxonomy" id="206335"/>
    <lineage>
        <taxon>Eukaryota</taxon>
        <taxon>Fungi</taxon>
        <taxon>Dikarya</taxon>
        <taxon>Basidiomycota</taxon>
        <taxon>Agaricomycotina</taxon>
        <taxon>Agaricomycetes</taxon>
        <taxon>Agaricomycetidae</taxon>
        <taxon>Agaricales</taxon>
        <taxon>Marasmiineae</taxon>
        <taxon>Omphalotaceae</taxon>
        <taxon>Rhodocollybia</taxon>
    </lineage>
</organism>
<comment type="caution">
    <text evidence="1">The sequence shown here is derived from an EMBL/GenBank/DDBJ whole genome shotgun (WGS) entry which is preliminary data.</text>
</comment>
<evidence type="ECO:0000313" key="2">
    <source>
        <dbReference type="EMBL" id="KAF9060192.1"/>
    </source>
</evidence>
<accession>A0A9P5P5Q9</accession>
<dbReference type="EMBL" id="JADNRY010001286">
    <property type="protein sequence ID" value="KAF9018475.1"/>
    <property type="molecule type" value="Genomic_DNA"/>
</dbReference>
<name>A0A9P5P5Q9_9AGAR</name>
<proteinExistence type="predicted"/>
<evidence type="ECO:0000313" key="3">
    <source>
        <dbReference type="Proteomes" id="UP000772434"/>
    </source>
</evidence>
<gene>
    <name evidence="2" type="ORF">BDP27DRAFT_1370780</name>
    <name evidence="1" type="ORF">BDP27DRAFT_1378412</name>
</gene>
<dbReference type="AlphaFoldDB" id="A0A9P5P5Q9"/>
<reference evidence="1" key="1">
    <citation type="submission" date="2020-11" db="EMBL/GenBank/DDBJ databases">
        <authorList>
            <consortium name="DOE Joint Genome Institute"/>
            <person name="Ahrendt S."/>
            <person name="Riley R."/>
            <person name="Andreopoulos W."/>
            <person name="Labutti K."/>
            <person name="Pangilinan J."/>
            <person name="Ruiz-Duenas F.J."/>
            <person name="Barrasa J.M."/>
            <person name="Sanchez-Garcia M."/>
            <person name="Camarero S."/>
            <person name="Miyauchi S."/>
            <person name="Serrano A."/>
            <person name="Linde D."/>
            <person name="Babiker R."/>
            <person name="Drula E."/>
            <person name="Ayuso-Fernandez I."/>
            <person name="Pacheco R."/>
            <person name="Padilla G."/>
            <person name="Ferreira P."/>
            <person name="Barriuso J."/>
            <person name="Kellner H."/>
            <person name="Castanera R."/>
            <person name="Alfaro M."/>
            <person name="Ramirez L."/>
            <person name="Pisabarro A.G."/>
            <person name="Kuo A."/>
            <person name="Tritt A."/>
            <person name="Lipzen A."/>
            <person name="He G."/>
            <person name="Yan M."/>
            <person name="Ng V."/>
            <person name="Cullen D."/>
            <person name="Martin F."/>
            <person name="Rosso M.-N."/>
            <person name="Henrissat B."/>
            <person name="Hibbett D."/>
            <person name="Martinez A.T."/>
            <person name="Grigoriev I.V."/>
        </authorList>
    </citation>
    <scope>NUCLEOTIDE SEQUENCE</scope>
    <source>
        <strain evidence="1">AH 40177</strain>
    </source>
</reference>
<sequence length="213" mass="24323">MPLSPNSNGAKKLTKHQHYYRKYGLVTTEIHPNERKRSSFIAREIPSSPDHTAEPHSNSEIVPCQLSSHATRQLQVLLTENHGPRYRPIYEKLARIRKRYDELILEYGGYLCWHNSSSEDDEFELKMHTYIGEELLTDIQHLLDLHFPAQARDMRTIYTEVTIQFGNLVGDLVGDPVGDLVGDPLSDLVSDLVGNYYRPPPCLNADIIWGIVA</sequence>
<dbReference type="EMBL" id="JADNRY010000256">
    <property type="protein sequence ID" value="KAF9060192.1"/>
    <property type="molecule type" value="Genomic_DNA"/>
</dbReference>
<protein>
    <submittedName>
        <fullName evidence="1">Uncharacterized protein</fullName>
    </submittedName>
</protein>